<organism evidence="7 8">
    <name type="scientific">Paenibacillus borealis</name>
    <dbReference type="NCBI Taxonomy" id="160799"/>
    <lineage>
        <taxon>Bacteria</taxon>
        <taxon>Bacillati</taxon>
        <taxon>Bacillota</taxon>
        <taxon>Bacilli</taxon>
        <taxon>Bacillales</taxon>
        <taxon>Paenibacillaceae</taxon>
        <taxon>Paenibacillus</taxon>
    </lineage>
</organism>
<dbReference type="PANTHER" id="PTHR43280:SF10">
    <property type="entry name" value="REGULATORY PROTEIN POCR"/>
    <property type="match status" value="1"/>
</dbReference>
<dbReference type="OrthoDB" id="342399at2"/>
<accession>A0A089L9Y6</accession>
<keyword evidence="1" id="KW-0805">Transcription regulation</keyword>
<dbReference type="PROSITE" id="PS50110">
    <property type="entry name" value="RESPONSE_REGULATORY"/>
    <property type="match status" value="1"/>
</dbReference>
<sequence length="527" mass="60497">MTNLLIVDDEKMIRQGLKAMIEREYPSVYSITMAGNGAEALELYKQERKDVIITDIRMPIMDGITLLERLSAEAGEGEPPAVIILSGHDDFEYAKSAIRYRVKDYLLKPIRREELFEILERIGKEGMDRESSSHRQKQEAEGYRRELRVARLRGLLMQREVEASAAQLEELSALQIPFTVGVVNYYHRDGVRMKHGEVQGVLERLIGPLEQKFTEILTDWDGKLVLVGNGESFLELAGKAEAKDLKRLLIGISSESRSPEQFRACYMEAYRALQYTFLSPQASFVDYKDIRTGRLSFPSPEEELRKLLNMLGTEREKEIKTLLGVIFQTDHLLHLDLDYLENVGRSINERVLDEVFRVHGEASVEVLKLYRAVGNLYNFRNFHDYYRALEHLLLSVNDYIIGIRSAHTEHADMEEALAYIEANYARPLNMAMVSNYVSLNYSYFSEAFKAYTGESFVLYLKKVRIRHAKEMLADNSVKLAGVSEAVGFENSKQFARVFKELEGISPGEYRAKQLMERYSGQAEDKES</sequence>
<dbReference type="GO" id="GO:0043565">
    <property type="term" value="F:sequence-specific DNA binding"/>
    <property type="evidence" value="ECO:0007669"/>
    <property type="project" value="InterPro"/>
</dbReference>
<keyword evidence="4" id="KW-0597">Phosphoprotein</keyword>
<keyword evidence="2" id="KW-0238">DNA-binding</keyword>
<evidence type="ECO:0000256" key="2">
    <source>
        <dbReference type="ARBA" id="ARBA00023125"/>
    </source>
</evidence>
<dbReference type="KEGG" id="pbd:PBOR_02415"/>
<evidence type="ECO:0000256" key="4">
    <source>
        <dbReference type="PROSITE-ProRule" id="PRU00169"/>
    </source>
</evidence>
<dbReference type="HOGENOM" id="CLU_000445_5_0_9"/>
<dbReference type="GO" id="GO:0000160">
    <property type="term" value="P:phosphorelay signal transduction system"/>
    <property type="evidence" value="ECO:0007669"/>
    <property type="project" value="InterPro"/>
</dbReference>
<dbReference type="PROSITE" id="PS01124">
    <property type="entry name" value="HTH_ARAC_FAMILY_2"/>
    <property type="match status" value="1"/>
</dbReference>
<evidence type="ECO:0000256" key="1">
    <source>
        <dbReference type="ARBA" id="ARBA00023015"/>
    </source>
</evidence>
<evidence type="ECO:0000259" key="6">
    <source>
        <dbReference type="PROSITE" id="PS50110"/>
    </source>
</evidence>
<dbReference type="GO" id="GO:0003700">
    <property type="term" value="F:DNA-binding transcription factor activity"/>
    <property type="evidence" value="ECO:0007669"/>
    <property type="project" value="InterPro"/>
</dbReference>
<evidence type="ECO:0000313" key="8">
    <source>
        <dbReference type="Proteomes" id="UP000029518"/>
    </source>
</evidence>
<dbReference type="InterPro" id="IPR009057">
    <property type="entry name" value="Homeodomain-like_sf"/>
</dbReference>
<dbReference type="RefSeq" id="WP_042210254.1">
    <property type="nucleotide sequence ID" value="NZ_CP009285.1"/>
</dbReference>
<dbReference type="EMBL" id="CP009285">
    <property type="protein sequence ID" value="AIQ55948.1"/>
    <property type="molecule type" value="Genomic_DNA"/>
</dbReference>
<dbReference type="InterPro" id="IPR011006">
    <property type="entry name" value="CheY-like_superfamily"/>
</dbReference>
<dbReference type="Gene3D" id="3.40.50.2300">
    <property type="match status" value="1"/>
</dbReference>
<dbReference type="PROSITE" id="PS00041">
    <property type="entry name" value="HTH_ARAC_FAMILY_1"/>
    <property type="match status" value="1"/>
</dbReference>
<dbReference type="InterPro" id="IPR018060">
    <property type="entry name" value="HTH_AraC"/>
</dbReference>
<dbReference type="Pfam" id="PF12833">
    <property type="entry name" value="HTH_18"/>
    <property type="match status" value="1"/>
</dbReference>
<evidence type="ECO:0000256" key="3">
    <source>
        <dbReference type="ARBA" id="ARBA00023163"/>
    </source>
</evidence>
<keyword evidence="3" id="KW-0804">Transcription</keyword>
<dbReference type="SUPFAM" id="SSF46689">
    <property type="entry name" value="Homeodomain-like"/>
    <property type="match status" value="2"/>
</dbReference>
<dbReference type="CDD" id="cd17536">
    <property type="entry name" value="REC_YesN-like"/>
    <property type="match status" value="1"/>
</dbReference>
<proteinExistence type="predicted"/>
<reference evidence="7" key="1">
    <citation type="submission" date="2014-08" db="EMBL/GenBank/DDBJ databases">
        <title>Comparative genomics of the Paenibacillus odorifer group.</title>
        <authorList>
            <person name="den Bakker H.C."/>
            <person name="Tsai Y.-C.Y.-C."/>
            <person name="Martin N."/>
            <person name="Korlach J."/>
            <person name="Wiedmann M."/>
        </authorList>
    </citation>
    <scope>NUCLEOTIDE SEQUENCE [LARGE SCALE GENOMIC DNA]</scope>
    <source>
        <strain evidence="7">DSM 13188</strain>
    </source>
</reference>
<dbReference type="SUPFAM" id="SSF52172">
    <property type="entry name" value="CheY-like"/>
    <property type="match status" value="1"/>
</dbReference>
<dbReference type="Gene3D" id="1.10.10.60">
    <property type="entry name" value="Homeodomain-like"/>
    <property type="match status" value="2"/>
</dbReference>
<name>A0A089L9Y6_PAEBO</name>
<protein>
    <submittedName>
        <fullName evidence="7">AraC family transcriptional regulator</fullName>
    </submittedName>
</protein>
<dbReference type="AlphaFoldDB" id="A0A089L9Y6"/>
<gene>
    <name evidence="7" type="ORF">PBOR_02415</name>
</gene>
<dbReference type="InterPro" id="IPR001789">
    <property type="entry name" value="Sig_transdc_resp-reg_receiver"/>
</dbReference>
<dbReference type="InterPro" id="IPR018062">
    <property type="entry name" value="HTH_AraC-typ_CS"/>
</dbReference>
<dbReference type="Proteomes" id="UP000029518">
    <property type="component" value="Chromosome"/>
</dbReference>
<evidence type="ECO:0000259" key="5">
    <source>
        <dbReference type="PROSITE" id="PS01124"/>
    </source>
</evidence>
<dbReference type="PANTHER" id="PTHR43280">
    <property type="entry name" value="ARAC-FAMILY TRANSCRIPTIONAL REGULATOR"/>
    <property type="match status" value="1"/>
</dbReference>
<feature type="modified residue" description="4-aspartylphosphate" evidence="4">
    <location>
        <position position="55"/>
    </location>
</feature>
<dbReference type="Pfam" id="PF00072">
    <property type="entry name" value="Response_reg"/>
    <property type="match status" value="1"/>
</dbReference>
<feature type="domain" description="HTH araC/xylS-type" evidence="5">
    <location>
        <begin position="414"/>
        <end position="512"/>
    </location>
</feature>
<dbReference type="SMART" id="SM00448">
    <property type="entry name" value="REC"/>
    <property type="match status" value="1"/>
</dbReference>
<keyword evidence="8" id="KW-1185">Reference proteome</keyword>
<dbReference type="SMART" id="SM00342">
    <property type="entry name" value="HTH_ARAC"/>
    <property type="match status" value="1"/>
</dbReference>
<evidence type="ECO:0000313" key="7">
    <source>
        <dbReference type="EMBL" id="AIQ55948.1"/>
    </source>
</evidence>
<feature type="domain" description="Response regulatory" evidence="6">
    <location>
        <begin position="3"/>
        <end position="123"/>
    </location>
</feature>